<dbReference type="GO" id="GO:0005615">
    <property type="term" value="C:extracellular space"/>
    <property type="evidence" value="ECO:0007669"/>
    <property type="project" value="TreeGrafter"/>
</dbReference>
<dbReference type="PANTHER" id="PTHR46186">
    <property type="entry name" value="CYSTATIN"/>
    <property type="match status" value="1"/>
</dbReference>
<evidence type="ECO:0000313" key="7">
    <source>
        <dbReference type="Proteomes" id="UP001066276"/>
    </source>
</evidence>
<protein>
    <recommendedName>
        <fullName evidence="5">Cystatin domain-containing protein</fullName>
    </recommendedName>
</protein>
<organism evidence="6 7">
    <name type="scientific">Pleurodeles waltl</name>
    <name type="common">Iberian ribbed newt</name>
    <dbReference type="NCBI Taxonomy" id="8319"/>
    <lineage>
        <taxon>Eukaryota</taxon>
        <taxon>Metazoa</taxon>
        <taxon>Chordata</taxon>
        <taxon>Craniata</taxon>
        <taxon>Vertebrata</taxon>
        <taxon>Euteleostomi</taxon>
        <taxon>Amphibia</taxon>
        <taxon>Batrachia</taxon>
        <taxon>Caudata</taxon>
        <taxon>Salamandroidea</taxon>
        <taxon>Salamandridae</taxon>
        <taxon>Pleurodelinae</taxon>
        <taxon>Pleurodeles</taxon>
    </lineage>
</organism>
<dbReference type="GO" id="GO:0004869">
    <property type="term" value="F:cysteine-type endopeptidase inhibitor activity"/>
    <property type="evidence" value="ECO:0007669"/>
    <property type="project" value="UniProtKB-KW"/>
</dbReference>
<evidence type="ECO:0000256" key="3">
    <source>
        <dbReference type="ARBA" id="ARBA00022704"/>
    </source>
</evidence>
<feature type="domain" description="Cystatin" evidence="5">
    <location>
        <begin position="38"/>
        <end position="140"/>
    </location>
</feature>
<accession>A0AAV7MRV3</accession>
<evidence type="ECO:0000256" key="2">
    <source>
        <dbReference type="ARBA" id="ARBA00022690"/>
    </source>
</evidence>
<evidence type="ECO:0000313" key="6">
    <source>
        <dbReference type="EMBL" id="KAJ1106287.1"/>
    </source>
</evidence>
<dbReference type="InterPro" id="IPR000010">
    <property type="entry name" value="Cystatin_dom"/>
</dbReference>
<keyword evidence="7" id="KW-1185">Reference proteome</keyword>
<dbReference type="PANTHER" id="PTHR46186:SF2">
    <property type="entry name" value="CYSTATIN"/>
    <property type="match status" value="1"/>
</dbReference>
<dbReference type="InterPro" id="IPR046350">
    <property type="entry name" value="Cystatin_sf"/>
</dbReference>
<evidence type="ECO:0000256" key="4">
    <source>
        <dbReference type="SAM" id="SignalP"/>
    </source>
</evidence>
<dbReference type="GO" id="GO:0005737">
    <property type="term" value="C:cytoplasm"/>
    <property type="evidence" value="ECO:0007669"/>
    <property type="project" value="TreeGrafter"/>
</dbReference>
<feature type="signal peptide" evidence="4">
    <location>
        <begin position="1"/>
        <end position="22"/>
    </location>
</feature>
<dbReference type="Pfam" id="PF00031">
    <property type="entry name" value="Cystatin"/>
    <property type="match status" value="1"/>
</dbReference>
<dbReference type="SUPFAM" id="SSF54403">
    <property type="entry name" value="Cystatin/monellin"/>
    <property type="match status" value="1"/>
</dbReference>
<gene>
    <name evidence="6" type="ORF">NDU88_003688</name>
</gene>
<keyword evidence="4" id="KW-0732">Signal</keyword>
<comment type="similarity">
    <text evidence="1">Belongs to the cystatin family.</text>
</comment>
<keyword evidence="3" id="KW-0789">Thiol protease inhibitor</keyword>
<evidence type="ECO:0000256" key="1">
    <source>
        <dbReference type="ARBA" id="ARBA00009403"/>
    </source>
</evidence>
<dbReference type="AlphaFoldDB" id="A0AAV7MRV3"/>
<dbReference type="EMBL" id="JANPWB010000013">
    <property type="protein sequence ID" value="KAJ1106287.1"/>
    <property type="molecule type" value="Genomic_DNA"/>
</dbReference>
<evidence type="ECO:0000259" key="5">
    <source>
        <dbReference type="SMART" id="SM00043"/>
    </source>
</evidence>
<dbReference type="GO" id="GO:0031982">
    <property type="term" value="C:vesicle"/>
    <property type="evidence" value="ECO:0007669"/>
    <property type="project" value="TreeGrafter"/>
</dbReference>
<name>A0AAV7MRV3_PLEWA</name>
<dbReference type="Gene3D" id="3.10.450.10">
    <property type="match status" value="1"/>
</dbReference>
<keyword evidence="2" id="KW-0646">Protease inhibitor</keyword>
<comment type="caution">
    <text evidence="6">The sequence shown here is derived from an EMBL/GenBank/DDBJ whole genome shotgun (WGS) entry which is preliminary data.</text>
</comment>
<feature type="chain" id="PRO_5043854699" description="Cystatin domain-containing protein" evidence="4">
    <location>
        <begin position="23"/>
        <end position="144"/>
    </location>
</feature>
<dbReference type="CDD" id="cd00042">
    <property type="entry name" value="CY"/>
    <property type="match status" value="1"/>
</dbReference>
<dbReference type="Proteomes" id="UP001066276">
    <property type="component" value="Chromosome 9"/>
</dbReference>
<reference evidence="6" key="1">
    <citation type="journal article" date="2022" name="bioRxiv">
        <title>Sequencing and chromosome-scale assembly of the giantPleurodeles waltlgenome.</title>
        <authorList>
            <person name="Brown T."/>
            <person name="Elewa A."/>
            <person name="Iarovenko S."/>
            <person name="Subramanian E."/>
            <person name="Araus A.J."/>
            <person name="Petzold A."/>
            <person name="Susuki M."/>
            <person name="Suzuki K.-i.T."/>
            <person name="Hayashi T."/>
            <person name="Toyoda A."/>
            <person name="Oliveira C."/>
            <person name="Osipova E."/>
            <person name="Leigh N.D."/>
            <person name="Simon A."/>
            <person name="Yun M.H."/>
        </authorList>
    </citation>
    <scope>NUCLEOTIDE SEQUENCE</scope>
    <source>
        <strain evidence="6">20211129_DDA</strain>
        <tissue evidence="6">Liver</tissue>
    </source>
</reference>
<sequence>MAASWACFTALVLLGFPGLLLAHPMDDDPETVRAETVQLLGGWNPLDVTSKRAIEMADFAESVYNAHENDECEYHTVKILDASYQVVNGFYFHLKLEMLKKGCGHGYPDGHIYSETLQCDVTISLDHRMEQKKLLNESCSPIST</sequence>
<proteinExistence type="inferred from homology"/>
<dbReference type="SMART" id="SM00043">
    <property type="entry name" value="CY"/>
    <property type="match status" value="1"/>
</dbReference>